<evidence type="ECO:0000256" key="7">
    <source>
        <dbReference type="RuleBase" id="RU367071"/>
    </source>
</evidence>
<dbReference type="EMBL" id="BDQF01000013">
    <property type="protein sequence ID" value="GAW82093.1"/>
    <property type="molecule type" value="Genomic_DNA"/>
</dbReference>
<feature type="coiled-coil region" evidence="8">
    <location>
        <begin position="24"/>
        <end position="87"/>
    </location>
</feature>
<feature type="coiled-coil region" evidence="8">
    <location>
        <begin position="181"/>
        <end position="208"/>
    </location>
</feature>
<keyword evidence="5 7" id="KW-0508">mRNA splicing</keyword>
<dbReference type="GO" id="GO:0030628">
    <property type="term" value="F:pre-mRNA 3'-splice site binding"/>
    <property type="evidence" value="ECO:0007669"/>
    <property type="project" value="UniProtKB-UniRule"/>
</dbReference>
<evidence type="ECO:0000256" key="2">
    <source>
        <dbReference type="ARBA" id="ARBA00007203"/>
    </source>
</evidence>
<dbReference type="InterPro" id="IPR039974">
    <property type="entry name" value="Splicing_factor_SLU7"/>
</dbReference>
<evidence type="ECO:0000256" key="5">
    <source>
        <dbReference type="ARBA" id="ARBA00023187"/>
    </source>
</evidence>
<feature type="domain" description="CBF1-interacting co-repressor CIR N-terminal" evidence="9">
    <location>
        <begin position="18"/>
        <end position="54"/>
    </location>
</feature>
<organism evidence="10 11">
    <name type="scientific">Plasmodium gonderi</name>
    <dbReference type="NCBI Taxonomy" id="77519"/>
    <lineage>
        <taxon>Eukaryota</taxon>
        <taxon>Sar</taxon>
        <taxon>Alveolata</taxon>
        <taxon>Apicomplexa</taxon>
        <taxon>Aconoidasida</taxon>
        <taxon>Haemosporida</taxon>
        <taxon>Plasmodiidae</taxon>
        <taxon>Plasmodium</taxon>
        <taxon>Plasmodium (Plasmodium)</taxon>
    </lineage>
</organism>
<keyword evidence="6 7" id="KW-0539">Nucleus</keyword>
<dbReference type="GO" id="GO:0005681">
    <property type="term" value="C:spliceosomal complex"/>
    <property type="evidence" value="ECO:0007669"/>
    <property type="project" value="UniProtKB-UniRule"/>
</dbReference>
<evidence type="ECO:0000256" key="1">
    <source>
        <dbReference type="ARBA" id="ARBA00004123"/>
    </source>
</evidence>
<dbReference type="PANTHER" id="PTHR12942:SF2">
    <property type="entry name" value="PRE-MRNA-SPLICING FACTOR SLU7"/>
    <property type="match status" value="1"/>
</dbReference>
<dbReference type="OMA" id="WQNQEKI"/>
<dbReference type="Pfam" id="PF11708">
    <property type="entry name" value="Slu7"/>
    <property type="match status" value="1"/>
</dbReference>
<dbReference type="GeneID" id="39748825"/>
<comment type="similarity">
    <text evidence="2 7">Belongs to the SLU7 family.</text>
</comment>
<evidence type="ECO:0000256" key="3">
    <source>
        <dbReference type="ARBA" id="ARBA00022664"/>
    </source>
</evidence>
<dbReference type="RefSeq" id="XP_028544682.1">
    <property type="nucleotide sequence ID" value="XM_028688881.1"/>
</dbReference>
<dbReference type="PANTHER" id="PTHR12942">
    <property type="entry name" value="STEP II SPLICING FACTOR SLU7"/>
    <property type="match status" value="1"/>
</dbReference>
<keyword evidence="4 7" id="KW-0747">Spliceosome</keyword>
<evidence type="ECO:0000256" key="8">
    <source>
        <dbReference type="SAM" id="Coils"/>
    </source>
</evidence>
<proteinExistence type="inferred from homology"/>
<dbReference type="OrthoDB" id="10250354at2759"/>
<comment type="subcellular location">
    <subcellularLocation>
        <location evidence="1 7">Nucleus</location>
    </subcellularLocation>
</comment>
<dbReference type="GO" id="GO:0000398">
    <property type="term" value="P:mRNA splicing, via spliceosome"/>
    <property type="evidence" value="ECO:0007669"/>
    <property type="project" value="UniProtKB-UniRule"/>
</dbReference>
<dbReference type="AlphaFoldDB" id="A0A1Y1JNW6"/>
<evidence type="ECO:0000259" key="9">
    <source>
        <dbReference type="SMART" id="SM01083"/>
    </source>
</evidence>
<keyword evidence="11" id="KW-1185">Reference proteome</keyword>
<evidence type="ECO:0000256" key="4">
    <source>
        <dbReference type="ARBA" id="ARBA00022728"/>
    </source>
</evidence>
<keyword evidence="8" id="KW-0175">Coiled coil</keyword>
<keyword evidence="3 7" id="KW-0507">mRNA processing</keyword>
<evidence type="ECO:0000313" key="11">
    <source>
        <dbReference type="Proteomes" id="UP000195521"/>
    </source>
</evidence>
<evidence type="ECO:0000256" key="6">
    <source>
        <dbReference type="ARBA" id="ARBA00023242"/>
    </source>
</evidence>
<dbReference type="InterPro" id="IPR019339">
    <property type="entry name" value="CIR_N_dom"/>
</dbReference>
<comment type="caution">
    <text evidence="10">The sequence shown here is derived from an EMBL/GenBank/DDBJ whole genome shotgun (WGS) entry which is preliminary data.</text>
</comment>
<sequence>MWINKIGNKSASFINHKHFHPGNIKNLERVWLAEEKERKRKEEEEKYLKKKEEQYKLFVLKQQLKKNEQEEENKNDLSNILYDINKEGKRGKTKKKIYTANNEHASVEQNRNEERDTKNNKLIVKSKYNEDVFVKNHKSVYGSYYDMEKKKWGYKCCKTIYKSGTCTNYVSNDGRINDAYNKNVKKDLDKENNKKKNKKNKKKKKNNHFDNSISAVLDKFL</sequence>
<protein>
    <recommendedName>
        <fullName evidence="7">Pre-mRNA-splicing factor SLU7</fullName>
    </recommendedName>
</protein>
<name>A0A1Y1JNW6_PLAGO</name>
<accession>A0A1Y1JNW6</accession>
<dbReference type="InterPro" id="IPR021715">
    <property type="entry name" value="Slu7_dom"/>
</dbReference>
<comment type="subunit">
    <text evidence="7">Associated with the spliceosome.</text>
</comment>
<gene>
    <name evidence="10" type="ORF">PGO_120850</name>
</gene>
<reference evidence="11" key="1">
    <citation type="submission" date="2017-04" db="EMBL/GenBank/DDBJ databases">
        <title>Plasmodium gonderi genome.</title>
        <authorList>
            <person name="Arisue N."/>
            <person name="Honma H."/>
            <person name="Kawai S."/>
            <person name="Tougan T."/>
            <person name="Tanabe K."/>
            <person name="Horii T."/>
        </authorList>
    </citation>
    <scope>NUCLEOTIDE SEQUENCE [LARGE SCALE GENOMIC DNA]</scope>
    <source>
        <strain evidence="11">ATCC 30045</strain>
    </source>
</reference>
<evidence type="ECO:0000313" key="10">
    <source>
        <dbReference type="EMBL" id="GAW82093.1"/>
    </source>
</evidence>
<dbReference type="Proteomes" id="UP000195521">
    <property type="component" value="Unassembled WGS sequence"/>
</dbReference>
<dbReference type="SMART" id="SM01083">
    <property type="entry name" value="Cir_N"/>
    <property type="match status" value="1"/>
</dbReference>
<dbReference type="Pfam" id="PF10197">
    <property type="entry name" value="Cir_N"/>
    <property type="match status" value="1"/>
</dbReference>
<comment type="function">
    <text evidence="7">Involved in pre-mRNA splicing.</text>
</comment>